<keyword evidence="4" id="KW-1185">Reference proteome</keyword>
<name>A0ABV8IRL1_9ACTN</name>
<keyword evidence="2" id="KW-1133">Transmembrane helix</keyword>
<evidence type="ECO:0000313" key="4">
    <source>
        <dbReference type="Proteomes" id="UP001595867"/>
    </source>
</evidence>
<organism evidence="3 4">
    <name type="scientific">Actinoplanes subglobosus</name>
    <dbReference type="NCBI Taxonomy" id="1547892"/>
    <lineage>
        <taxon>Bacteria</taxon>
        <taxon>Bacillati</taxon>
        <taxon>Actinomycetota</taxon>
        <taxon>Actinomycetes</taxon>
        <taxon>Micromonosporales</taxon>
        <taxon>Micromonosporaceae</taxon>
        <taxon>Actinoplanes</taxon>
    </lineage>
</organism>
<keyword evidence="2" id="KW-0812">Transmembrane</keyword>
<dbReference type="RefSeq" id="WP_378067600.1">
    <property type="nucleotide sequence ID" value="NZ_JBHSBL010000015.1"/>
</dbReference>
<accession>A0ABV8IRL1</accession>
<evidence type="ECO:0000256" key="1">
    <source>
        <dbReference type="SAM" id="MobiDB-lite"/>
    </source>
</evidence>
<sequence>MTTLRTPRRYGLLALTAVAGVAVGGVLALRAKNRRRAIVPEPDREAPPVVAPRPAEPEPAPAPARRIGPERKLVRMAAGAGVVVVLAIATAIVTGPSSSGGTVTPPLVVTRSPGQGGMYIEVTAPGPVDHDDRVALAGSDGARVEVGITPHIDRTSYDDASQRTVFYQVHLKNTGSVPVIARLDPEAWLLDASGTTYHGDPMRSRMVETNVAGEPPYLEPGWEIDLTLGFDVAKSAELARVHVTLPMAGRPYGEWNLR</sequence>
<feature type="region of interest" description="Disordered" evidence="1">
    <location>
        <begin position="38"/>
        <end position="65"/>
    </location>
</feature>
<dbReference type="EMBL" id="JBHSBL010000015">
    <property type="protein sequence ID" value="MFC4066636.1"/>
    <property type="molecule type" value="Genomic_DNA"/>
</dbReference>
<proteinExistence type="predicted"/>
<comment type="caution">
    <text evidence="3">The sequence shown here is derived from an EMBL/GenBank/DDBJ whole genome shotgun (WGS) entry which is preliminary data.</text>
</comment>
<dbReference type="Proteomes" id="UP001595867">
    <property type="component" value="Unassembled WGS sequence"/>
</dbReference>
<gene>
    <name evidence="3" type="ORF">ACFO0C_16995</name>
</gene>
<feature type="transmembrane region" description="Helical" evidence="2">
    <location>
        <begin position="73"/>
        <end position="93"/>
    </location>
</feature>
<reference evidence="4" key="1">
    <citation type="journal article" date="2019" name="Int. J. Syst. Evol. Microbiol.">
        <title>The Global Catalogue of Microorganisms (GCM) 10K type strain sequencing project: providing services to taxonomists for standard genome sequencing and annotation.</title>
        <authorList>
            <consortium name="The Broad Institute Genomics Platform"/>
            <consortium name="The Broad Institute Genome Sequencing Center for Infectious Disease"/>
            <person name="Wu L."/>
            <person name="Ma J."/>
        </authorList>
    </citation>
    <scope>NUCLEOTIDE SEQUENCE [LARGE SCALE GENOMIC DNA]</scope>
    <source>
        <strain evidence="4">TBRC 5832</strain>
    </source>
</reference>
<evidence type="ECO:0000256" key="2">
    <source>
        <dbReference type="SAM" id="Phobius"/>
    </source>
</evidence>
<evidence type="ECO:0000313" key="3">
    <source>
        <dbReference type="EMBL" id="MFC4066636.1"/>
    </source>
</evidence>
<protein>
    <recommendedName>
        <fullName evidence="5">DUF4352 domain-containing protein</fullName>
    </recommendedName>
</protein>
<evidence type="ECO:0008006" key="5">
    <source>
        <dbReference type="Google" id="ProtNLM"/>
    </source>
</evidence>
<feature type="transmembrane region" description="Helical" evidence="2">
    <location>
        <begin position="12"/>
        <end position="29"/>
    </location>
</feature>
<keyword evidence="2" id="KW-0472">Membrane</keyword>